<keyword evidence="5" id="KW-0325">Glycoprotein</keyword>
<dbReference type="Proteomes" id="UP001304243">
    <property type="component" value="Unassembled WGS sequence"/>
</dbReference>
<keyword evidence="8" id="KW-0812">Transmembrane</keyword>
<protein>
    <submittedName>
        <fullName evidence="11">Ribosome biogenesis ATPase rix7</fullName>
    </submittedName>
</protein>
<comment type="caution">
    <text evidence="11">The sequence shown here is derived from an EMBL/GenBank/DDBJ whole genome shotgun (WGS) entry which is preliminary data.</text>
</comment>
<evidence type="ECO:0000256" key="5">
    <source>
        <dbReference type="ARBA" id="ARBA00023180"/>
    </source>
</evidence>
<gene>
    <name evidence="11" type="primary">RIX7</name>
    <name evidence="11" type="ORF">ATC70_005320</name>
</gene>
<dbReference type="AlphaFoldDB" id="A0AAN7DEL2"/>
<keyword evidence="4 8" id="KW-0472">Membrane</keyword>
<organism evidence="11 12">
    <name type="scientific">Mucor velutinosus</name>
    <dbReference type="NCBI Taxonomy" id="708070"/>
    <lineage>
        <taxon>Eukaryota</taxon>
        <taxon>Fungi</taxon>
        <taxon>Fungi incertae sedis</taxon>
        <taxon>Mucoromycota</taxon>
        <taxon>Mucoromycotina</taxon>
        <taxon>Mucoromycetes</taxon>
        <taxon>Mucorales</taxon>
        <taxon>Mucorineae</taxon>
        <taxon>Mucoraceae</taxon>
        <taxon>Mucor</taxon>
    </lineage>
</organism>
<feature type="signal peptide" evidence="9">
    <location>
        <begin position="1"/>
        <end position="22"/>
    </location>
</feature>
<comment type="subcellular location">
    <subcellularLocation>
        <location evidence="1">Cell membrane</location>
    </subcellularLocation>
    <subcellularLocation>
        <location evidence="7">Endomembrane system</location>
        <topology evidence="7">Lipid-anchor</topology>
    </subcellularLocation>
</comment>
<keyword evidence="8" id="KW-1133">Transmembrane helix</keyword>
<evidence type="ECO:0000256" key="8">
    <source>
        <dbReference type="SAM" id="Phobius"/>
    </source>
</evidence>
<evidence type="ECO:0000256" key="6">
    <source>
        <dbReference type="ARBA" id="ARBA00023288"/>
    </source>
</evidence>
<evidence type="ECO:0000256" key="3">
    <source>
        <dbReference type="ARBA" id="ARBA00022729"/>
    </source>
</evidence>
<evidence type="ECO:0000256" key="2">
    <source>
        <dbReference type="ARBA" id="ARBA00022475"/>
    </source>
</evidence>
<evidence type="ECO:0000256" key="7">
    <source>
        <dbReference type="ARBA" id="ARBA00037868"/>
    </source>
</evidence>
<dbReference type="CDD" id="cd21176">
    <property type="entry name" value="LPMO_auxiliary-like"/>
    <property type="match status" value="1"/>
</dbReference>
<feature type="domain" description="Copper acquisition factor BIM1-like" evidence="10">
    <location>
        <begin position="22"/>
        <end position="165"/>
    </location>
</feature>
<feature type="transmembrane region" description="Helical" evidence="8">
    <location>
        <begin position="198"/>
        <end position="216"/>
    </location>
</feature>
<feature type="chain" id="PRO_5042995920" evidence="9">
    <location>
        <begin position="23"/>
        <end position="217"/>
    </location>
</feature>
<evidence type="ECO:0000313" key="11">
    <source>
        <dbReference type="EMBL" id="KAK4513326.1"/>
    </source>
</evidence>
<reference evidence="11 12" key="1">
    <citation type="submission" date="2022-11" db="EMBL/GenBank/DDBJ databases">
        <title>Mucor velutinosus strain NIH1002 WGS.</title>
        <authorList>
            <person name="Subramanian P."/>
            <person name="Mullikin J.C."/>
            <person name="Segre J.A."/>
            <person name="Zelazny A.M."/>
        </authorList>
    </citation>
    <scope>NUCLEOTIDE SEQUENCE [LARGE SCALE GENOMIC DNA]</scope>
    <source>
        <strain evidence="11 12">NIH1002</strain>
    </source>
</reference>
<dbReference type="GO" id="GO:0005886">
    <property type="term" value="C:plasma membrane"/>
    <property type="evidence" value="ECO:0007669"/>
    <property type="project" value="UniProtKB-SubCell"/>
</dbReference>
<name>A0AAN7DEL2_9FUNG</name>
<keyword evidence="12" id="KW-1185">Reference proteome</keyword>
<dbReference type="GeneID" id="89949006"/>
<dbReference type="Pfam" id="PF20238">
    <property type="entry name" value="BIM1-like_dom"/>
    <property type="match status" value="1"/>
</dbReference>
<dbReference type="InterPro" id="IPR046530">
    <property type="entry name" value="BIM1-like_dom"/>
</dbReference>
<evidence type="ECO:0000256" key="4">
    <source>
        <dbReference type="ARBA" id="ARBA00023136"/>
    </source>
</evidence>
<proteinExistence type="predicted"/>
<evidence type="ECO:0000256" key="9">
    <source>
        <dbReference type="SAM" id="SignalP"/>
    </source>
</evidence>
<evidence type="ECO:0000256" key="1">
    <source>
        <dbReference type="ARBA" id="ARBA00004236"/>
    </source>
</evidence>
<keyword evidence="2" id="KW-1003">Cell membrane</keyword>
<dbReference type="EMBL" id="JASEJX010000016">
    <property type="protein sequence ID" value="KAK4513326.1"/>
    <property type="molecule type" value="Genomic_DNA"/>
</dbReference>
<accession>A0AAN7DEL2</accession>
<sequence>MSQRLCIAVLVVALVSLQSVLAHYTITYPNSRGFDETKEPTAPCGGFDTVGTRTPFPLKGGFVEISSGHTSYSYVVNLLVENAPTTADFSNSTANVQVATGSRSYPQAACLSLDNLSKNAAAKAGANATIQVVYNGGDGELYQCIDVTLADNVGNWNNSMCVNADGSSTASSGSGSGSASASGSAAASTQSPSNANSLTYTGGLMFAIAACLALVIN</sequence>
<dbReference type="GO" id="GO:0012505">
    <property type="term" value="C:endomembrane system"/>
    <property type="evidence" value="ECO:0007669"/>
    <property type="project" value="UniProtKB-SubCell"/>
</dbReference>
<keyword evidence="3 9" id="KW-0732">Signal</keyword>
<dbReference type="PANTHER" id="PTHR34992">
    <property type="entry name" value="HYPHAL ANASTAMOSIS-7 PROTEIN"/>
    <property type="match status" value="1"/>
</dbReference>
<evidence type="ECO:0000313" key="12">
    <source>
        <dbReference type="Proteomes" id="UP001304243"/>
    </source>
</evidence>
<evidence type="ECO:0000259" key="10">
    <source>
        <dbReference type="Pfam" id="PF20238"/>
    </source>
</evidence>
<dbReference type="RefSeq" id="XP_064679992.1">
    <property type="nucleotide sequence ID" value="XM_064824615.1"/>
</dbReference>
<dbReference type="InterPro" id="IPR046936">
    <property type="entry name" value="BIM1-like"/>
</dbReference>
<keyword evidence="6" id="KW-0449">Lipoprotein</keyword>